<proteinExistence type="predicted"/>
<accession>A0A418WKT0</accession>
<comment type="caution">
    <text evidence="1">The sequence shown here is derived from an EMBL/GenBank/DDBJ whole genome shotgun (WGS) entry which is preliminary data.</text>
</comment>
<protein>
    <submittedName>
        <fullName evidence="1">Uncharacterized protein</fullName>
    </submittedName>
</protein>
<dbReference type="Proteomes" id="UP000286100">
    <property type="component" value="Unassembled WGS sequence"/>
</dbReference>
<keyword evidence="2" id="KW-1185">Reference proteome</keyword>
<evidence type="ECO:0000313" key="1">
    <source>
        <dbReference type="EMBL" id="RJF90646.1"/>
    </source>
</evidence>
<name>A0A418WKT0_9SPHN</name>
<dbReference type="SUPFAM" id="SSF52540">
    <property type="entry name" value="P-loop containing nucleoside triphosphate hydrolases"/>
    <property type="match status" value="1"/>
</dbReference>
<dbReference type="AlphaFoldDB" id="A0A418WKT0"/>
<sequence length="1207" mass="134421">MDPRTTKALAEITDEGRFEQLALAVLHHAEPFCAALSQQGVNAAGKTRASPVDNIGFVRDAEPPHMVIAHHTTAAERDLRAKWLTQSNGEKKARLGDIAKTAEIVAHERRRTPSLATTLFLTTNREPDEQLVRDAVALGAAFGITVEIWSRVRLARVLDTDPTGQWIRRTLLGIEQELLSPDLLADLSRASFATLVPSGSSRTWIGRELDRQLVQSRQPISFVLGESGSGKTVACLRAMNHWIAGGGFALIIAEDVVEEAASLSGAVMTSLRRLHPSLAESSSAMSLASAARPVLLLIEDINHAVNPSRAIEKVARWAGEATGEENRGSPTWRILCPVWPRVMNGLSEQARRLVEPMLVQPKPFTPEDGIAALEAKAKAVDHPISTAASYALSTALGHDPLLIGLHAFGATSTPDAVISDFVERSLRRCESRTGIPAGELHVALLQMTQQMLQRRRLAPSWNDVTGWSTISPSLHALRQLVAHGEVVRLEGSSARQKVGFRHDRVRDHLLVEAAAALLDADALGDDIVGDPFFAAVFGDLVLSHVGADAFLKRVCRKNPLAIFHALRRAEYGSPARSKLLAVAEQWLAAESNRGYDQRSLRGEIAAVLMEAEGPDIVVLAKALPESTAHSRMARLRNGDLDAGIEDCLKPQFYRAQWRERQIEHAKLRHADTLVVQLASRLQDRAIEGSIREALLNLAGSVADPRLSPAISTSWAADDDRGERLDDYLWAFAFCCISQDAESVLGPVCSAWAALPQTRNGSKPSPRDELAGSGIRWKFERRPPGPAIDYLVERGAHADLSWQIYYLLHAVDHPAAIRFCIRAMAQARERSEQSYFFNFRNGQDHWQRYRDEYGIHMSTDSRALLRTYWQNTAADPHERIAAFDLWASSWGEDDLGHLREWQSDVLLCDRILRHRLERGDTTAIPQLLPKLSSDQRRYWWQFTRTTWSEDLTIALQRALDERSAQIAAEPNLVFDIDHSLFNALIRLPRDTAEAMLLQHWEAVSDSSQFVQAALYVASPLLLERAAQAIAVAPEPAKVLEFLTMHFGIKQQGHPGLTRPEQIMGLEPYFDLIEEKDLDWLAEGCNEVGWFELRRRLFDPRLPDSRNCWNEARLPRLFDRLTADMHFVSHEIEAVLEAGVAWETIATALREWVTQAPSEDALRLAGEILQEHSRRVDLDIMSAWCGQENEATRAVIANTVFAVRHRTAD</sequence>
<evidence type="ECO:0000313" key="2">
    <source>
        <dbReference type="Proteomes" id="UP000286100"/>
    </source>
</evidence>
<dbReference type="EMBL" id="QYUM01000003">
    <property type="protein sequence ID" value="RJF90646.1"/>
    <property type="molecule type" value="Genomic_DNA"/>
</dbReference>
<reference evidence="1 2" key="1">
    <citation type="submission" date="2018-09" db="EMBL/GenBank/DDBJ databases">
        <authorList>
            <person name="Zhu H."/>
        </authorList>
    </citation>
    <scope>NUCLEOTIDE SEQUENCE [LARGE SCALE GENOMIC DNA]</scope>
    <source>
        <strain evidence="1 2">K2R01-6</strain>
    </source>
</reference>
<gene>
    <name evidence="1" type="ORF">D3876_10545</name>
</gene>
<dbReference type="InterPro" id="IPR027417">
    <property type="entry name" value="P-loop_NTPase"/>
</dbReference>
<organism evidence="1 2">
    <name type="scientific">Sphingomonas cavernae</name>
    <dbReference type="NCBI Taxonomy" id="2320861"/>
    <lineage>
        <taxon>Bacteria</taxon>
        <taxon>Pseudomonadati</taxon>
        <taxon>Pseudomonadota</taxon>
        <taxon>Alphaproteobacteria</taxon>
        <taxon>Sphingomonadales</taxon>
        <taxon>Sphingomonadaceae</taxon>
        <taxon>Sphingomonas</taxon>
    </lineage>
</organism>